<protein>
    <submittedName>
        <fullName evidence="3">Cell differentiation protein rcd1, putative</fullName>
    </submittedName>
</protein>
<feature type="region of interest" description="Disordered" evidence="2">
    <location>
        <begin position="320"/>
        <end position="341"/>
    </location>
</feature>
<gene>
    <name evidence="3" type="ORF">RCOM_1016570</name>
</gene>
<dbReference type="AlphaFoldDB" id="B9STK9"/>
<comment type="similarity">
    <text evidence="1">Belongs to the CNOT9 family.</text>
</comment>
<evidence type="ECO:0000256" key="2">
    <source>
        <dbReference type="SAM" id="MobiDB-lite"/>
    </source>
</evidence>
<evidence type="ECO:0000256" key="1">
    <source>
        <dbReference type="ARBA" id="ARBA00006385"/>
    </source>
</evidence>
<evidence type="ECO:0000313" key="4">
    <source>
        <dbReference type="Proteomes" id="UP000008311"/>
    </source>
</evidence>
<dbReference type="Gene3D" id="1.25.10.10">
    <property type="entry name" value="Leucine-rich Repeat Variant"/>
    <property type="match status" value="1"/>
</dbReference>
<dbReference type="STRING" id="3988.B9STK9"/>
<accession>B9STK9</accession>
<feature type="compositionally biased region" description="Low complexity" evidence="2">
    <location>
        <begin position="324"/>
        <end position="335"/>
    </location>
</feature>
<dbReference type="PANTHER" id="PTHR12262">
    <property type="entry name" value="CCR4-NOT TRANSCRIPTION COMPLEX SUBUNIT 9"/>
    <property type="match status" value="1"/>
</dbReference>
<dbReference type="InterPro" id="IPR016024">
    <property type="entry name" value="ARM-type_fold"/>
</dbReference>
<dbReference type="SUPFAM" id="SSF48371">
    <property type="entry name" value="ARM repeat"/>
    <property type="match status" value="1"/>
</dbReference>
<keyword evidence="4" id="KW-1185">Reference proteome</keyword>
<dbReference type="InterPro" id="IPR007216">
    <property type="entry name" value="CNOT9"/>
</dbReference>
<dbReference type="GO" id="GO:0000932">
    <property type="term" value="C:P-body"/>
    <property type="evidence" value="ECO:0000318"/>
    <property type="project" value="GO_Central"/>
</dbReference>
<dbReference type="InterPro" id="IPR011989">
    <property type="entry name" value="ARM-like"/>
</dbReference>
<dbReference type="GO" id="GO:0030015">
    <property type="term" value="C:CCR4-NOT core complex"/>
    <property type="evidence" value="ECO:0000318"/>
    <property type="project" value="GO_Central"/>
</dbReference>
<reference evidence="4" key="1">
    <citation type="journal article" date="2010" name="Nat. Biotechnol.">
        <title>Draft genome sequence of the oilseed species Ricinus communis.</title>
        <authorList>
            <person name="Chan A.P."/>
            <person name="Crabtree J."/>
            <person name="Zhao Q."/>
            <person name="Lorenzi H."/>
            <person name="Orvis J."/>
            <person name="Puiu D."/>
            <person name="Melake-Berhan A."/>
            <person name="Jones K.M."/>
            <person name="Redman J."/>
            <person name="Chen G."/>
            <person name="Cahoon E.B."/>
            <person name="Gedil M."/>
            <person name="Stanke M."/>
            <person name="Haas B.J."/>
            <person name="Wortman J.R."/>
            <person name="Fraser-Liggett C.M."/>
            <person name="Ravel J."/>
            <person name="Rabinowicz P.D."/>
        </authorList>
    </citation>
    <scope>NUCLEOTIDE SEQUENCE [LARGE SCALE GENOMIC DNA]</scope>
    <source>
        <strain evidence="4">cv. Hale</strain>
    </source>
</reference>
<dbReference type="GO" id="GO:0017148">
    <property type="term" value="P:negative regulation of translation"/>
    <property type="evidence" value="ECO:0000318"/>
    <property type="project" value="GO_Central"/>
</dbReference>
<dbReference type="Pfam" id="PF04078">
    <property type="entry name" value="Rcd1"/>
    <property type="match status" value="1"/>
</dbReference>
<dbReference type="InParanoid" id="B9STK9"/>
<dbReference type="GO" id="GO:0006402">
    <property type="term" value="P:mRNA catabolic process"/>
    <property type="evidence" value="ECO:0007669"/>
    <property type="project" value="InterPro"/>
</dbReference>
<dbReference type="EMBL" id="EQ974132">
    <property type="protein sequence ID" value="EEF33045.1"/>
    <property type="molecule type" value="Genomic_DNA"/>
</dbReference>
<proteinExistence type="inferred from homology"/>
<dbReference type="eggNOG" id="KOG3036">
    <property type="taxonomic scope" value="Eukaryota"/>
</dbReference>
<organism evidence="3 4">
    <name type="scientific">Ricinus communis</name>
    <name type="common">Castor bean</name>
    <dbReference type="NCBI Taxonomy" id="3988"/>
    <lineage>
        <taxon>Eukaryota</taxon>
        <taxon>Viridiplantae</taxon>
        <taxon>Streptophyta</taxon>
        <taxon>Embryophyta</taxon>
        <taxon>Tracheophyta</taxon>
        <taxon>Spermatophyta</taxon>
        <taxon>Magnoliopsida</taxon>
        <taxon>eudicotyledons</taxon>
        <taxon>Gunneridae</taxon>
        <taxon>Pentapetalae</taxon>
        <taxon>rosids</taxon>
        <taxon>fabids</taxon>
        <taxon>Malpighiales</taxon>
        <taxon>Euphorbiaceae</taxon>
        <taxon>Acalyphoideae</taxon>
        <taxon>Acalypheae</taxon>
        <taxon>Ricinus</taxon>
    </lineage>
</organism>
<dbReference type="Proteomes" id="UP000008311">
    <property type="component" value="Unassembled WGS sequence"/>
</dbReference>
<name>B9STK9_RICCO</name>
<sequence length="341" mass="38562">MAPLLWHSIGKISILLQELLSVYPALNEHLTERLSTRVSNALALLQSVAAHTDTRMHFIKANIACYLQPILNIKNNDKYHEHVRISSLQVIGALVKDDDPRGVLFILQSQMLPSFLNCMEVGSITAKTVAVFIIKKILSNEEGMKYCCVLAERFFAIGNILGKIIEELVEAGRLLEDNSKQLLEQIIGCYYKLSANPRACDGLRCCLPSKLKDTSFTSFFHGDQQMMLCLQQIFYNIEVAEWGRSHLYRKLGRHLVRREKSRDMDEREEEEATIKNGSRRGRERLVVSLKGGREDNDNAFGECGKGEWWLTAVEMGIKEGRGFPPTSTEGSTTSPQLFLSH</sequence>
<evidence type="ECO:0000313" key="3">
    <source>
        <dbReference type="EMBL" id="EEF33045.1"/>
    </source>
</evidence>